<organism evidence="2 3">
    <name type="scientific">Aplosporella prunicola CBS 121167</name>
    <dbReference type="NCBI Taxonomy" id="1176127"/>
    <lineage>
        <taxon>Eukaryota</taxon>
        <taxon>Fungi</taxon>
        <taxon>Dikarya</taxon>
        <taxon>Ascomycota</taxon>
        <taxon>Pezizomycotina</taxon>
        <taxon>Dothideomycetes</taxon>
        <taxon>Dothideomycetes incertae sedis</taxon>
        <taxon>Botryosphaeriales</taxon>
        <taxon>Aplosporellaceae</taxon>
        <taxon>Aplosporella</taxon>
    </lineage>
</organism>
<reference evidence="2" key="1">
    <citation type="journal article" date="2020" name="Stud. Mycol.">
        <title>101 Dothideomycetes genomes: a test case for predicting lifestyles and emergence of pathogens.</title>
        <authorList>
            <person name="Haridas S."/>
            <person name="Albert R."/>
            <person name="Binder M."/>
            <person name="Bloem J."/>
            <person name="Labutti K."/>
            <person name="Salamov A."/>
            <person name="Andreopoulos B."/>
            <person name="Baker S."/>
            <person name="Barry K."/>
            <person name="Bills G."/>
            <person name="Bluhm B."/>
            <person name="Cannon C."/>
            <person name="Castanera R."/>
            <person name="Culley D."/>
            <person name="Daum C."/>
            <person name="Ezra D."/>
            <person name="Gonzalez J."/>
            <person name="Henrissat B."/>
            <person name="Kuo A."/>
            <person name="Liang C."/>
            <person name="Lipzen A."/>
            <person name="Lutzoni F."/>
            <person name="Magnuson J."/>
            <person name="Mondo S."/>
            <person name="Nolan M."/>
            <person name="Ohm R."/>
            <person name="Pangilinan J."/>
            <person name="Park H.-J."/>
            <person name="Ramirez L."/>
            <person name="Alfaro M."/>
            <person name="Sun H."/>
            <person name="Tritt A."/>
            <person name="Yoshinaga Y."/>
            <person name="Zwiers L.-H."/>
            <person name="Turgeon B."/>
            <person name="Goodwin S."/>
            <person name="Spatafora J."/>
            <person name="Crous P."/>
            <person name="Grigoriev I."/>
        </authorList>
    </citation>
    <scope>NUCLEOTIDE SEQUENCE</scope>
    <source>
        <strain evidence="2">CBS 121167</strain>
    </source>
</reference>
<evidence type="ECO:0000313" key="3">
    <source>
        <dbReference type="Proteomes" id="UP000799438"/>
    </source>
</evidence>
<feature type="region of interest" description="Disordered" evidence="1">
    <location>
        <begin position="63"/>
        <end position="121"/>
    </location>
</feature>
<name>A0A6A6B496_9PEZI</name>
<keyword evidence="3" id="KW-1185">Reference proteome</keyword>
<gene>
    <name evidence="2" type="ORF">K452DRAFT_98267</name>
</gene>
<accession>A0A6A6B496</accession>
<feature type="compositionally biased region" description="Low complexity" evidence="1">
    <location>
        <begin position="78"/>
        <end position="88"/>
    </location>
</feature>
<dbReference type="OrthoDB" id="4327540at2759"/>
<protein>
    <submittedName>
        <fullName evidence="2">Uncharacterized protein</fullName>
    </submittedName>
</protein>
<sequence>MREGTNSACYGNFEDSIGLPCAHTLKQMTLNEQWKLPLSDIHPYWRLETPTANNDPILAIQNFIPHRRRGRPRAGQNSTPSSTRPRASTQREPSQFEVAEQADRATQQRAKRTRTKKAKEDASLQAQLAELKKIMLEQQQQQQQQQQLLLQQLQQVEEEEEITRTVTRKRKRTTTTTRPVAKKQQQQQEDEPITVSSSSSSSSEDDCNTMEEDGDTAFSSSAVPSVGREMPARAGRGQNKHRQRDC</sequence>
<feature type="region of interest" description="Disordered" evidence="1">
    <location>
        <begin position="156"/>
        <end position="246"/>
    </location>
</feature>
<evidence type="ECO:0000256" key="1">
    <source>
        <dbReference type="SAM" id="MobiDB-lite"/>
    </source>
</evidence>
<proteinExistence type="predicted"/>
<dbReference type="AlphaFoldDB" id="A0A6A6B496"/>
<dbReference type="GeneID" id="54304901"/>
<dbReference type="EMBL" id="ML995500">
    <property type="protein sequence ID" value="KAF2137777.1"/>
    <property type="molecule type" value="Genomic_DNA"/>
</dbReference>
<evidence type="ECO:0000313" key="2">
    <source>
        <dbReference type="EMBL" id="KAF2137777.1"/>
    </source>
</evidence>
<dbReference type="RefSeq" id="XP_033393492.1">
    <property type="nucleotide sequence ID" value="XM_033547394.1"/>
</dbReference>
<feature type="compositionally biased region" description="Acidic residues" evidence="1">
    <location>
        <begin position="203"/>
        <end position="215"/>
    </location>
</feature>
<dbReference type="Proteomes" id="UP000799438">
    <property type="component" value="Unassembled WGS sequence"/>
</dbReference>